<feature type="region of interest" description="Disordered" evidence="5">
    <location>
        <begin position="132"/>
        <end position="169"/>
    </location>
</feature>
<evidence type="ECO:0000256" key="4">
    <source>
        <dbReference type="RuleBase" id="RU003512"/>
    </source>
</evidence>
<comment type="caution">
    <text evidence="6">The sequence shown here is derived from an EMBL/GenBank/DDBJ whole genome shotgun (WGS) entry which is preliminary data.</text>
</comment>
<reference evidence="6" key="1">
    <citation type="submission" date="2010-08" db="EMBL/GenBank/DDBJ databases">
        <authorList>
            <person name="Muzny D."/>
            <person name="Qin X."/>
            <person name="Buhay C."/>
            <person name="Dugan-Rocha S."/>
            <person name="Ding Y."/>
            <person name="Chen G."/>
            <person name="Hawes A."/>
            <person name="Holder M."/>
            <person name="Jhangiani S."/>
            <person name="Johnson A."/>
            <person name="Khan Z."/>
            <person name="Li Z."/>
            <person name="Liu W."/>
            <person name="Liu X."/>
            <person name="Perez L."/>
            <person name="Shen H."/>
            <person name="Wang Q."/>
            <person name="Watt J."/>
            <person name="Xi L."/>
            <person name="Xin Y."/>
            <person name="Zhou J."/>
            <person name="Deng J."/>
            <person name="Jiang H."/>
            <person name="Liu Y."/>
            <person name="Qu J."/>
            <person name="Song X.-Z."/>
            <person name="Zhang L."/>
            <person name="Villasana D."/>
            <person name="Johnson A."/>
            <person name="Liu J."/>
            <person name="Liyanage D."/>
            <person name="Lorensuhewa L."/>
            <person name="Robinson T."/>
            <person name="Song A."/>
            <person name="Song B.-B."/>
            <person name="Dinh H."/>
            <person name="Thornton R."/>
            <person name="Coyle M."/>
            <person name="Francisco L."/>
            <person name="Jackson L."/>
            <person name="Javaid M."/>
            <person name="Korchina V."/>
            <person name="Kovar C."/>
            <person name="Mata R."/>
            <person name="Mathew T."/>
            <person name="Ngo R."/>
            <person name="Nguyen L."/>
            <person name="Nguyen N."/>
            <person name="Okwuonu G."/>
            <person name="Ongeri F."/>
            <person name="Pham C."/>
            <person name="Simmons D."/>
            <person name="Wilczek-Boney K."/>
            <person name="Hale W."/>
            <person name="Jakkamsetti A."/>
            <person name="Pham P."/>
            <person name="Ruth R."/>
            <person name="San Lucas F."/>
            <person name="Warren J."/>
            <person name="Zhang J."/>
            <person name="Zhao Z."/>
            <person name="Zhou C."/>
            <person name="Zhu D."/>
            <person name="Lee S."/>
            <person name="Bess C."/>
            <person name="Blankenburg K."/>
            <person name="Forbes L."/>
            <person name="Fu Q."/>
            <person name="Gubbala S."/>
            <person name="Hirani K."/>
            <person name="Jayaseelan J.C."/>
            <person name="Lara F."/>
            <person name="Munidasa M."/>
            <person name="Palculict T."/>
            <person name="Patil S."/>
            <person name="Pu L.-L."/>
            <person name="Saada N."/>
            <person name="Tang L."/>
            <person name="Weissenberger G."/>
            <person name="Zhu Y."/>
            <person name="Hemphill L."/>
            <person name="Shang Y."/>
            <person name="Youmans B."/>
            <person name="Ayvaz T."/>
            <person name="Ross M."/>
            <person name="Santibanez J."/>
            <person name="Aqrawi P."/>
            <person name="Gross S."/>
            <person name="Joshi V."/>
            <person name="Fowler G."/>
            <person name="Nazareth L."/>
            <person name="Reid J."/>
            <person name="Worley K."/>
            <person name="Petrosino J."/>
            <person name="Highlander S."/>
            <person name="Gibbs R."/>
        </authorList>
    </citation>
    <scope>NUCLEOTIDE SEQUENCE [LARGE SCALE GENOMIC DNA]</scope>
    <source>
        <strain evidence="6">DSM 15272</strain>
    </source>
</reference>
<gene>
    <name evidence="6" type="ORF">HMPREF0063_12335</name>
</gene>
<dbReference type="PANTHER" id="PTHR42953">
    <property type="entry name" value="HIGH-AFFINITY ZINC UPTAKE SYSTEM PROTEIN ZNUA-RELATED"/>
    <property type="match status" value="1"/>
</dbReference>
<dbReference type="SUPFAM" id="SSF53807">
    <property type="entry name" value="Helical backbone' metal receptor"/>
    <property type="match status" value="1"/>
</dbReference>
<evidence type="ECO:0000256" key="3">
    <source>
        <dbReference type="ARBA" id="ARBA00022729"/>
    </source>
</evidence>
<evidence type="ECO:0000313" key="6">
    <source>
        <dbReference type="EMBL" id="EFQ83126.1"/>
    </source>
</evidence>
<dbReference type="Pfam" id="PF01297">
    <property type="entry name" value="ZnuA"/>
    <property type="match status" value="1"/>
</dbReference>
<keyword evidence="7" id="KW-1185">Reference proteome</keyword>
<dbReference type="STRING" id="585531.HMPREF0063_12335"/>
<dbReference type="InterPro" id="IPR050492">
    <property type="entry name" value="Bact_metal-bind_prot9"/>
</dbReference>
<dbReference type="GO" id="GO:0030001">
    <property type="term" value="P:metal ion transport"/>
    <property type="evidence" value="ECO:0007669"/>
    <property type="project" value="InterPro"/>
</dbReference>
<dbReference type="GO" id="GO:0046872">
    <property type="term" value="F:metal ion binding"/>
    <property type="evidence" value="ECO:0007669"/>
    <property type="project" value="InterPro"/>
</dbReference>
<evidence type="ECO:0000256" key="5">
    <source>
        <dbReference type="SAM" id="MobiDB-lite"/>
    </source>
</evidence>
<dbReference type="PANTHER" id="PTHR42953:SF3">
    <property type="entry name" value="HIGH-AFFINITY ZINC UPTAKE SYSTEM PROTEIN ZNUA"/>
    <property type="match status" value="1"/>
</dbReference>
<proteinExistence type="inferred from homology"/>
<protein>
    <submittedName>
        <fullName evidence="6">ABC transporter, substrate-binding protein</fullName>
    </submittedName>
</protein>
<keyword evidence="3" id="KW-0732">Signal</keyword>
<dbReference type="AlphaFoldDB" id="E2SD23"/>
<dbReference type="InterPro" id="IPR006127">
    <property type="entry name" value="ZnuA-like"/>
</dbReference>
<dbReference type="GO" id="GO:0007155">
    <property type="term" value="P:cell adhesion"/>
    <property type="evidence" value="ECO:0007669"/>
    <property type="project" value="InterPro"/>
</dbReference>
<evidence type="ECO:0000256" key="1">
    <source>
        <dbReference type="ARBA" id="ARBA00011028"/>
    </source>
</evidence>
<dbReference type="EMBL" id="ACLF03000006">
    <property type="protein sequence ID" value="EFQ83126.1"/>
    <property type="molecule type" value="Genomic_DNA"/>
</dbReference>
<evidence type="ECO:0000313" key="7">
    <source>
        <dbReference type="Proteomes" id="UP000003111"/>
    </source>
</evidence>
<dbReference type="PRINTS" id="PR00690">
    <property type="entry name" value="ADHESNFAMILY"/>
</dbReference>
<comment type="similarity">
    <text evidence="1 4">Belongs to the bacterial solute-binding protein 9 family.</text>
</comment>
<organism evidence="6 7">
    <name type="scientific">Aeromicrobium marinum DSM 15272</name>
    <dbReference type="NCBI Taxonomy" id="585531"/>
    <lineage>
        <taxon>Bacteria</taxon>
        <taxon>Bacillati</taxon>
        <taxon>Actinomycetota</taxon>
        <taxon>Actinomycetes</taxon>
        <taxon>Propionibacteriales</taxon>
        <taxon>Nocardioidaceae</taxon>
        <taxon>Aeromicrobium</taxon>
    </lineage>
</organism>
<evidence type="ECO:0000256" key="2">
    <source>
        <dbReference type="ARBA" id="ARBA00022448"/>
    </source>
</evidence>
<dbReference type="Gene3D" id="3.40.50.1980">
    <property type="entry name" value="Nitrogenase molybdenum iron protein domain"/>
    <property type="match status" value="2"/>
</dbReference>
<dbReference type="HOGENOM" id="CLU_016838_1_0_11"/>
<sequence length="334" mass="35164">MVPMRREAGPMHDSPRARLARTAAVLTAPLLVLPACGAAADGDDGVTVLTSAYPFTFVAERVAGDLATVENVTAPGVDPHDVELTGRQVAAFGSADVIVYTESFQPAVDAAVEQADRDAGVVELGEVVGLLEGDEEHDHEGEEHSDEEGHSDEDHEGHDHGGVDPHFWLDPSRMASAAEAVRDALVSADADNADTYQANAASLVAELETLDEDYTAGLATCERRSIVTSHEAFAYLADTYDLQQYPIAGLNPSDEPTGAQLAAITDLVEDQGITTVFTEELVSAAIADTVASATGARTATLDPIEGLSDETADDDYLTIMERNLDAVREANGCS</sequence>
<keyword evidence="2 4" id="KW-0813">Transport</keyword>
<dbReference type="InterPro" id="IPR006128">
    <property type="entry name" value="Lipoprotein_PsaA-like"/>
</dbReference>
<dbReference type="Proteomes" id="UP000003111">
    <property type="component" value="Unassembled WGS sequence"/>
</dbReference>
<accession>E2SD23</accession>
<feature type="compositionally biased region" description="Basic and acidic residues" evidence="5">
    <location>
        <begin position="152"/>
        <end position="163"/>
    </location>
</feature>
<name>E2SD23_9ACTN</name>
<dbReference type="eggNOG" id="COG0803">
    <property type="taxonomic scope" value="Bacteria"/>
</dbReference>